<sequence length="73" mass="8186">MLPSAASSPDYETFFMGNIENGQDGWGEGEMGAELDAARNAESKGEHSEQKKEKKKKKKKHVSSLRRILQLLH</sequence>
<organism evidence="2 3">
    <name type="scientific">Orbilia brochopaga</name>
    <dbReference type="NCBI Taxonomy" id="3140254"/>
    <lineage>
        <taxon>Eukaryota</taxon>
        <taxon>Fungi</taxon>
        <taxon>Dikarya</taxon>
        <taxon>Ascomycota</taxon>
        <taxon>Pezizomycotina</taxon>
        <taxon>Orbiliomycetes</taxon>
        <taxon>Orbiliales</taxon>
        <taxon>Orbiliaceae</taxon>
        <taxon>Orbilia</taxon>
    </lineage>
</organism>
<dbReference type="Proteomes" id="UP001375240">
    <property type="component" value="Unassembled WGS sequence"/>
</dbReference>
<proteinExistence type="predicted"/>
<keyword evidence="3" id="KW-1185">Reference proteome</keyword>
<reference evidence="2 3" key="1">
    <citation type="submission" date="2019-10" db="EMBL/GenBank/DDBJ databases">
        <authorList>
            <person name="Palmer J.M."/>
        </authorList>
    </citation>
    <scope>NUCLEOTIDE SEQUENCE [LARGE SCALE GENOMIC DNA]</scope>
    <source>
        <strain evidence="2 3">TWF696</strain>
    </source>
</reference>
<feature type="compositionally biased region" description="Basic residues" evidence="1">
    <location>
        <begin position="53"/>
        <end position="64"/>
    </location>
</feature>
<evidence type="ECO:0000313" key="2">
    <source>
        <dbReference type="EMBL" id="KAK6354524.1"/>
    </source>
</evidence>
<evidence type="ECO:0000256" key="1">
    <source>
        <dbReference type="SAM" id="MobiDB-lite"/>
    </source>
</evidence>
<name>A0AAV9V4G3_9PEZI</name>
<feature type="compositionally biased region" description="Basic and acidic residues" evidence="1">
    <location>
        <begin position="36"/>
        <end position="52"/>
    </location>
</feature>
<gene>
    <name evidence="2" type="ORF">TWF696_003667</name>
</gene>
<dbReference type="AlphaFoldDB" id="A0AAV9V4G3"/>
<feature type="region of interest" description="Disordered" evidence="1">
    <location>
        <begin position="1"/>
        <end position="73"/>
    </location>
</feature>
<evidence type="ECO:0000313" key="3">
    <source>
        <dbReference type="Proteomes" id="UP001375240"/>
    </source>
</evidence>
<accession>A0AAV9V4G3</accession>
<protein>
    <submittedName>
        <fullName evidence="2">Uncharacterized protein</fullName>
    </submittedName>
</protein>
<dbReference type="EMBL" id="JAVHNQ010000002">
    <property type="protein sequence ID" value="KAK6354524.1"/>
    <property type="molecule type" value="Genomic_DNA"/>
</dbReference>
<comment type="caution">
    <text evidence="2">The sequence shown here is derived from an EMBL/GenBank/DDBJ whole genome shotgun (WGS) entry which is preliminary data.</text>
</comment>